<dbReference type="Pfam" id="PF00775">
    <property type="entry name" value="Dioxygenase_C"/>
    <property type="match status" value="1"/>
</dbReference>
<evidence type="ECO:0000256" key="1">
    <source>
        <dbReference type="ARBA" id="ARBA00007825"/>
    </source>
</evidence>
<dbReference type="InterPro" id="IPR050770">
    <property type="entry name" value="Intradiol_RC_Dioxygenase"/>
</dbReference>
<gene>
    <name evidence="6" type="ORF">E6K73_13100</name>
</gene>
<evidence type="ECO:0000313" key="7">
    <source>
        <dbReference type="Proteomes" id="UP000320184"/>
    </source>
</evidence>
<dbReference type="SUPFAM" id="SSF49482">
    <property type="entry name" value="Aromatic compound dioxygenase"/>
    <property type="match status" value="1"/>
</dbReference>
<feature type="domain" description="Intradiol ring-cleavage dioxygenases" evidence="5">
    <location>
        <begin position="42"/>
        <end position="108"/>
    </location>
</feature>
<dbReference type="GO" id="GO:0008199">
    <property type="term" value="F:ferric iron binding"/>
    <property type="evidence" value="ECO:0007669"/>
    <property type="project" value="InterPro"/>
</dbReference>
<dbReference type="AlphaFoldDB" id="A0A538S8Y8"/>
<feature type="chain" id="PRO_5022187934" description="Intradiol ring-cleavage dioxygenases domain-containing protein" evidence="4">
    <location>
        <begin position="23"/>
        <end position="198"/>
    </location>
</feature>
<evidence type="ECO:0000313" key="6">
    <source>
        <dbReference type="EMBL" id="TMQ47827.1"/>
    </source>
</evidence>
<keyword evidence="2" id="KW-0223">Dioxygenase</keyword>
<organism evidence="6 7">
    <name type="scientific">Eiseniibacteriota bacterium</name>
    <dbReference type="NCBI Taxonomy" id="2212470"/>
    <lineage>
        <taxon>Bacteria</taxon>
        <taxon>Candidatus Eiseniibacteriota</taxon>
    </lineage>
</organism>
<dbReference type="GO" id="GO:0016702">
    <property type="term" value="F:oxidoreductase activity, acting on single donors with incorporation of molecular oxygen, incorporation of two atoms of oxygen"/>
    <property type="evidence" value="ECO:0007669"/>
    <property type="project" value="InterPro"/>
</dbReference>
<name>A0A538S8Y8_UNCEI</name>
<dbReference type="InterPro" id="IPR000627">
    <property type="entry name" value="Intradiol_dOase_C"/>
</dbReference>
<comment type="caution">
    <text evidence="6">The sequence shown here is derived from an EMBL/GenBank/DDBJ whole genome shotgun (WGS) entry which is preliminary data.</text>
</comment>
<proteinExistence type="inferred from homology"/>
<evidence type="ECO:0000256" key="3">
    <source>
        <dbReference type="ARBA" id="ARBA00023002"/>
    </source>
</evidence>
<dbReference type="InterPro" id="IPR015889">
    <property type="entry name" value="Intradiol_dOase_core"/>
</dbReference>
<evidence type="ECO:0000256" key="2">
    <source>
        <dbReference type="ARBA" id="ARBA00022964"/>
    </source>
</evidence>
<keyword evidence="4" id="KW-0732">Signal</keyword>
<sequence length="198" mass="21465">MSRRYPVLVVAGLLLLPAGVHAAGGTNGPKSPTWDLALTSPGEPGAPFVIEGRLMGGDSQPLRDVLVHVYHADHAGQYSTAGESGPRLSGLLRTNVLGRFRVRTVLPGMAEGIPHIHFEIAGPGSDYRALTLTLCRREGAGSDSTFARLPQMLTLPTDGNWVYVHRDPHGVFVCRWDLPFSRAVRTRGRPQVFARPSR</sequence>
<evidence type="ECO:0000259" key="5">
    <source>
        <dbReference type="Pfam" id="PF00775"/>
    </source>
</evidence>
<dbReference type="PANTHER" id="PTHR33711">
    <property type="entry name" value="DIOXYGENASE, PUTATIVE (AFU_ORTHOLOGUE AFUA_2G02910)-RELATED"/>
    <property type="match status" value="1"/>
</dbReference>
<dbReference type="Proteomes" id="UP000320184">
    <property type="component" value="Unassembled WGS sequence"/>
</dbReference>
<dbReference type="PANTHER" id="PTHR33711:SF11">
    <property type="entry name" value="DIOXYGENASE"/>
    <property type="match status" value="1"/>
</dbReference>
<accession>A0A538S8Y8</accession>
<protein>
    <recommendedName>
        <fullName evidence="5">Intradiol ring-cleavage dioxygenases domain-containing protein</fullName>
    </recommendedName>
</protein>
<dbReference type="Gene3D" id="2.60.130.10">
    <property type="entry name" value="Aromatic compound dioxygenase"/>
    <property type="match status" value="1"/>
</dbReference>
<dbReference type="EMBL" id="VBOT01000165">
    <property type="protein sequence ID" value="TMQ47827.1"/>
    <property type="molecule type" value="Genomic_DNA"/>
</dbReference>
<reference evidence="6 7" key="1">
    <citation type="journal article" date="2019" name="Nat. Microbiol.">
        <title>Mediterranean grassland soil C-N compound turnover is dependent on rainfall and depth, and is mediated by genomically divergent microorganisms.</title>
        <authorList>
            <person name="Diamond S."/>
            <person name="Andeer P.F."/>
            <person name="Li Z."/>
            <person name="Crits-Christoph A."/>
            <person name="Burstein D."/>
            <person name="Anantharaman K."/>
            <person name="Lane K.R."/>
            <person name="Thomas B.C."/>
            <person name="Pan C."/>
            <person name="Northen T.R."/>
            <person name="Banfield J.F."/>
        </authorList>
    </citation>
    <scope>NUCLEOTIDE SEQUENCE [LARGE SCALE GENOMIC DNA]</scope>
    <source>
        <strain evidence="6">WS_3</strain>
    </source>
</reference>
<keyword evidence="3" id="KW-0560">Oxidoreductase</keyword>
<evidence type="ECO:0000256" key="4">
    <source>
        <dbReference type="SAM" id="SignalP"/>
    </source>
</evidence>
<comment type="similarity">
    <text evidence="1">Belongs to the intradiol ring-cleavage dioxygenase family.</text>
</comment>
<feature type="signal peptide" evidence="4">
    <location>
        <begin position="1"/>
        <end position="22"/>
    </location>
</feature>